<dbReference type="Gene3D" id="2.60.40.1090">
    <property type="entry name" value="Fimbrial-type adhesion domain"/>
    <property type="match status" value="1"/>
</dbReference>
<dbReference type="GO" id="GO:0043709">
    <property type="term" value="P:cell adhesion involved in single-species biofilm formation"/>
    <property type="evidence" value="ECO:0007669"/>
    <property type="project" value="TreeGrafter"/>
</dbReference>
<evidence type="ECO:0000256" key="1">
    <source>
        <dbReference type="SAM" id="SignalP"/>
    </source>
</evidence>
<feature type="signal peptide" evidence="1">
    <location>
        <begin position="1"/>
        <end position="31"/>
    </location>
</feature>
<dbReference type="InterPro" id="IPR050263">
    <property type="entry name" value="Bact_Fimbrial_Adh_Pro"/>
</dbReference>
<proteinExistence type="predicted"/>
<name>A0A7T0DXL7_9ENTR</name>
<evidence type="ECO:0000259" key="2">
    <source>
        <dbReference type="Pfam" id="PF00419"/>
    </source>
</evidence>
<keyword evidence="1" id="KW-0732">Signal</keyword>
<dbReference type="Pfam" id="PF00419">
    <property type="entry name" value="Fimbrial"/>
    <property type="match status" value="1"/>
</dbReference>
<dbReference type="InterPro" id="IPR000259">
    <property type="entry name" value="Adhesion_dom_fimbrial"/>
</dbReference>
<gene>
    <name evidence="3" type="ORF">IDM36_03960</name>
</gene>
<sequence>MNHQKYPHRRSLPIAMLALAIGATLPVTANAGSGDQSFDVTFNANIRNTTCDMTINGANAAATITIGTGQVTLSDIIHHKDDNTTTAPNMATFSLEVKNCPTSFSGIKTTISGTPYANDATILLPGTSDSRNATSALGVKISRASASTNYFKIFSGTNTSESGSEVIIWTADEMDKAKDGKVMLLARLVPTGEYSKTNPGIGQFQATATFNFSYE</sequence>
<accession>A0A7T0DXL7</accession>
<evidence type="ECO:0000313" key="3">
    <source>
        <dbReference type="EMBL" id="QPK01309.1"/>
    </source>
</evidence>
<dbReference type="EMBL" id="CP061801">
    <property type="protein sequence ID" value="QPK01309.1"/>
    <property type="molecule type" value="Genomic_DNA"/>
</dbReference>
<reference evidence="3" key="1">
    <citation type="submission" date="2020-09" db="EMBL/GenBank/DDBJ databases">
        <title>First Report of a novel Colistin-Resistant species of Enterobacter cloacae complex Producing MCR-5 isolated from hospital sewage water.</title>
        <authorList>
            <person name="Zhou K."/>
        </authorList>
    </citation>
    <scope>NUCLEOTIDE SEQUENCE [LARGE SCALE GENOMIC DNA]</scope>
    <source>
        <strain evidence="3">HSW1412</strain>
    </source>
</reference>
<dbReference type="PANTHER" id="PTHR33420:SF33">
    <property type="entry name" value="MINOR FIMBRIAL SUBUNIT"/>
    <property type="match status" value="1"/>
</dbReference>
<dbReference type="InterPro" id="IPR036937">
    <property type="entry name" value="Adhesion_dom_fimbrial_sf"/>
</dbReference>
<protein>
    <submittedName>
        <fullName evidence="3">Fimbrial protein</fullName>
    </submittedName>
</protein>
<organism evidence="3">
    <name type="scientific">Enterobacter mori</name>
    <dbReference type="NCBI Taxonomy" id="539813"/>
    <lineage>
        <taxon>Bacteria</taxon>
        <taxon>Pseudomonadati</taxon>
        <taxon>Pseudomonadota</taxon>
        <taxon>Gammaproteobacteria</taxon>
        <taxon>Enterobacterales</taxon>
        <taxon>Enterobacteriaceae</taxon>
        <taxon>Enterobacter</taxon>
    </lineage>
</organism>
<dbReference type="GO" id="GO:0009289">
    <property type="term" value="C:pilus"/>
    <property type="evidence" value="ECO:0007669"/>
    <property type="project" value="InterPro"/>
</dbReference>
<dbReference type="PANTHER" id="PTHR33420">
    <property type="entry name" value="FIMBRIAL SUBUNIT ELFA-RELATED"/>
    <property type="match status" value="1"/>
</dbReference>
<dbReference type="SUPFAM" id="SSF49401">
    <property type="entry name" value="Bacterial adhesins"/>
    <property type="match status" value="1"/>
</dbReference>
<feature type="chain" id="PRO_5032700362" evidence="1">
    <location>
        <begin position="32"/>
        <end position="215"/>
    </location>
</feature>
<dbReference type="InterPro" id="IPR008966">
    <property type="entry name" value="Adhesion_dom_sf"/>
</dbReference>
<feature type="domain" description="Fimbrial-type adhesion" evidence="2">
    <location>
        <begin position="41"/>
        <end position="214"/>
    </location>
</feature>
<dbReference type="AlphaFoldDB" id="A0A7T0DXL7"/>